<dbReference type="Proteomes" id="UP000286045">
    <property type="component" value="Unassembled WGS sequence"/>
</dbReference>
<protein>
    <submittedName>
        <fullName evidence="1">Uncharacterized protein</fullName>
    </submittedName>
</protein>
<sequence length="232" mass="25869">MQRQQYFSQGPRYGPPMPQAPAVMAFPGVFELLFFRDGYNTQIVKGVGQFEALLALTLPLSDKPKLTAHRGHVSGETIATARLHDFTTSKVDMTLWGRHERWKKEYDSFTGLGHLCWEPYGEKGLMLEQNGRMLARYKVNEDVQKRLEKKLGPLSISRQLGFSGSCSSGGLDEREPEACLEIFAQGLSREQLEEIVVSCAVERERLTKSKNNKRDAKIIGEVFGGVGDGSGA</sequence>
<dbReference type="AlphaFoldDB" id="A0A439CPG0"/>
<gene>
    <name evidence="1" type="ORF">EKO27_g11057</name>
</gene>
<comment type="caution">
    <text evidence="1">The sequence shown here is derived from an EMBL/GenBank/DDBJ whole genome shotgun (WGS) entry which is preliminary data.</text>
</comment>
<proteinExistence type="predicted"/>
<dbReference type="STRING" id="363999.A0A439CPG0"/>
<keyword evidence="2" id="KW-1185">Reference proteome</keyword>
<name>A0A439CPG0_9PEZI</name>
<evidence type="ECO:0000313" key="2">
    <source>
        <dbReference type="Proteomes" id="UP000286045"/>
    </source>
</evidence>
<evidence type="ECO:0000313" key="1">
    <source>
        <dbReference type="EMBL" id="RWA04048.1"/>
    </source>
</evidence>
<dbReference type="EMBL" id="RYZI01000644">
    <property type="protein sequence ID" value="RWA04048.1"/>
    <property type="molecule type" value="Genomic_DNA"/>
</dbReference>
<reference evidence="1 2" key="1">
    <citation type="submission" date="2018-12" db="EMBL/GenBank/DDBJ databases">
        <title>Draft genome sequence of Xylaria grammica IHI A82.</title>
        <authorList>
            <person name="Buettner E."/>
            <person name="Kellner H."/>
        </authorList>
    </citation>
    <scope>NUCLEOTIDE SEQUENCE [LARGE SCALE GENOMIC DNA]</scope>
    <source>
        <strain evidence="1 2">IHI A82</strain>
    </source>
</reference>
<accession>A0A439CPG0</accession>
<organism evidence="1 2">
    <name type="scientific">Xylaria grammica</name>
    <dbReference type="NCBI Taxonomy" id="363999"/>
    <lineage>
        <taxon>Eukaryota</taxon>
        <taxon>Fungi</taxon>
        <taxon>Dikarya</taxon>
        <taxon>Ascomycota</taxon>
        <taxon>Pezizomycotina</taxon>
        <taxon>Sordariomycetes</taxon>
        <taxon>Xylariomycetidae</taxon>
        <taxon>Xylariales</taxon>
        <taxon>Xylariaceae</taxon>
        <taxon>Xylaria</taxon>
    </lineage>
</organism>